<dbReference type="Proteomes" id="UP000239772">
    <property type="component" value="Unassembled WGS sequence"/>
</dbReference>
<feature type="transmembrane region" description="Helical" evidence="1">
    <location>
        <begin position="37"/>
        <end position="59"/>
    </location>
</feature>
<keyword evidence="1" id="KW-0812">Transmembrane</keyword>
<protein>
    <submittedName>
        <fullName evidence="2">Uncharacterized protein</fullName>
    </submittedName>
</protein>
<evidence type="ECO:0000256" key="1">
    <source>
        <dbReference type="SAM" id="Phobius"/>
    </source>
</evidence>
<accession>A0A2T1HXZ1</accession>
<comment type="caution">
    <text evidence="2">The sequence shown here is derived from an EMBL/GenBank/DDBJ whole genome shotgun (WGS) entry which is preliminary data.</text>
</comment>
<dbReference type="EMBL" id="PVZS01000002">
    <property type="protein sequence ID" value="PSC06562.1"/>
    <property type="molecule type" value="Genomic_DNA"/>
</dbReference>
<keyword evidence="3" id="KW-1185">Reference proteome</keyword>
<keyword evidence="1" id="KW-1133">Transmembrane helix</keyword>
<evidence type="ECO:0000313" key="2">
    <source>
        <dbReference type="EMBL" id="PSC06562.1"/>
    </source>
</evidence>
<reference evidence="3" key="1">
    <citation type="submission" date="2018-03" db="EMBL/GenBank/DDBJ databases">
        <authorList>
            <person name="Sun L."/>
            <person name="Liu H."/>
            <person name="Chen W."/>
            <person name="Huang K."/>
            <person name="Liu W."/>
            <person name="Gao X."/>
        </authorList>
    </citation>
    <scope>NUCLEOTIDE SEQUENCE [LARGE SCALE GENOMIC DNA]</scope>
    <source>
        <strain evidence="3">SH9</strain>
    </source>
</reference>
<organism evidence="2 3">
    <name type="scientific">Alsobacter soli</name>
    <dbReference type="NCBI Taxonomy" id="2109933"/>
    <lineage>
        <taxon>Bacteria</taxon>
        <taxon>Pseudomonadati</taxon>
        <taxon>Pseudomonadota</taxon>
        <taxon>Alphaproteobacteria</taxon>
        <taxon>Hyphomicrobiales</taxon>
        <taxon>Alsobacteraceae</taxon>
        <taxon>Alsobacter</taxon>
    </lineage>
</organism>
<dbReference type="AlphaFoldDB" id="A0A2T1HXZ1"/>
<gene>
    <name evidence="2" type="ORF">SLNSH_01750</name>
</gene>
<name>A0A2T1HXZ1_9HYPH</name>
<evidence type="ECO:0000313" key="3">
    <source>
        <dbReference type="Proteomes" id="UP000239772"/>
    </source>
</evidence>
<proteinExistence type="predicted"/>
<keyword evidence="1" id="KW-0472">Membrane</keyword>
<sequence length="85" mass="9374">MVDGSFRTWKPSRLTRWLLLAPLVLAVAKLMESQLGLWATCAIMFLCGLGIGLVFEFGLAAARRLSVGITEAERDRLAPGRDRRG</sequence>